<dbReference type="Proteomes" id="UP001235712">
    <property type="component" value="Unassembled WGS sequence"/>
</dbReference>
<proteinExistence type="predicted"/>
<organism evidence="3 4">
    <name type="scientific">Kineosporia succinea</name>
    <dbReference type="NCBI Taxonomy" id="84632"/>
    <lineage>
        <taxon>Bacteria</taxon>
        <taxon>Bacillati</taxon>
        <taxon>Actinomycetota</taxon>
        <taxon>Actinomycetes</taxon>
        <taxon>Kineosporiales</taxon>
        <taxon>Kineosporiaceae</taxon>
        <taxon>Kineosporia</taxon>
    </lineage>
</organism>
<gene>
    <name evidence="3" type="ORF">J2S57_005318</name>
</gene>
<dbReference type="PROSITE" id="PS51257">
    <property type="entry name" value="PROKAR_LIPOPROTEIN"/>
    <property type="match status" value="1"/>
</dbReference>
<comment type="caution">
    <text evidence="3">The sequence shown here is derived from an EMBL/GenBank/DDBJ whole genome shotgun (WGS) entry which is preliminary data.</text>
</comment>
<accession>A0ABT9PA56</accession>
<keyword evidence="2" id="KW-0732">Signal</keyword>
<evidence type="ECO:0008006" key="5">
    <source>
        <dbReference type="Google" id="ProtNLM"/>
    </source>
</evidence>
<feature type="region of interest" description="Disordered" evidence="1">
    <location>
        <begin position="29"/>
        <end position="69"/>
    </location>
</feature>
<feature type="chain" id="PRO_5045723777" description="Lipoprotein" evidence="2">
    <location>
        <begin position="27"/>
        <end position="174"/>
    </location>
</feature>
<sequence>MKRHLRHGTAVTILVAALGVAGCGTGSDPAVPATTTDDRATGVEPPQSHPAPSLHPAGTSPSGRVPPELAGGWDMVTERGNGFSYEITADGKYVYVAMMIEGDLRYVLEEGGRVAISGTDITFSPQMATLTRTEGGEPGEASHPHRPVRTFSWSIDGDALALSDAEGTSTFARD</sequence>
<keyword evidence="4" id="KW-1185">Reference proteome</keyword>
<evidence type="ECO:0000313" key="4">
    <source>
        <dbReference type="Proteomes" id="UP001235712"/>
    </source>
</evidence>
<evidence type="ECO:0000256" key="2">
    <source>
        <dbReference type="SAM" id="SignalP"/>
    </source>
</evidence>
<feature type="signal peptide" evidence="2">
    <location>
        <begin position="1"/>
        <end position="26"/>
    </location>
</feature>
<dbReference type="EMBL" id="JAUSQZ010000001">
    <property type="protein sequence ID" value="MDP9829569.1"/>
    <property type="molecule type" value="Genomic_DNA"/>
</dbReference>
<name>A0ABT9PA56_9ACTN</name>
<evidence type="ECO:0000313" key="3">
    <source>
        <dbReference type="EMBL" id="MDP9829569.1"/>
    </source>
</evidence>
<protein>
    <recommendedName>
        <fullName evidence="5">Lipoprotein</fullName>
    </recommendedName>
</protein>
<evidence type="ECO:0000256" key="1">
    <source>
        <dbReference type="SAM" id="MobiDB-lite"/>
    </source>
</evidence>
<reference evidence="3 4" key="1">
    <citation type="submission" date="2023-07" db="EMBL/GenBank/DDBJ databases">
        <title>Sequencing the genomes of 1000 actinobacteria strains.</title>
        <authorList>
            <person name="Klenk H.-P."/>
        </authorList>
    </citation>
    <scope>NUCLEOTIDE SEQUENCE [LARGE SCALE GENOMIC DNA]</scope>
    <source>
        <strain evidence="3 4">DSM 44388</strain>
    </source>
</reference>